<proteinExistence type="predicted"/>
<dbReference type="GeneID" id="19892088"/>
<evidence type="ECO:0000313" key="2">
    <source>
        <dbReference type="Proteomes" id="UP000002762"/>
    </source>
</evidence>
<protein>
    <submittedName>
        <fullName evidence="1">Uncharacterized protein</fullName>
    </submittedName>
</protein>
<dbReference type="Proteomes" id="UP000002762">
    <property type="component" value="Unassembled WGS sequence"/>
</dbReference>
<reference evidence="1 2" key="1">
    <citation type="journal article" date="2012" name="Sci. Rep.">
        <title>Genomic perspectives on the evolution of fungal entomopathogenicity in Beauveria bassiana.</title>
        <authorList>
            <person name="Xiao G."/>
            <person name="Ying S.H."/>
            <person name="Zheng P."/>
            <person name="Wang Z.L."/>
            <person name="Zhang S."/>
            <person name="Xie X.Q."/>
            <person name="Shang Y."/>
            <person name="St Leger R.J."/>
            <person name="Zhao G.P."/>
            <person name="Wang C."/>
            <person name="Feng M.G."/>
        </authorList>
    </citation>
    <scope>NUCLEOTIDE SEQUENCE [LARGE SCALE GENOMIC DNA]</scope>
    <source>
        <strain evidence="1 2">ARSEF 2860</strain>
    </source>
</reference>
<name>J5J659_BEAB2</name>
<dbReference type="EMBL" id="JH725193">
    <property type="protein sequence ID" value="EJP62028.1"/>
    <property type="molecule type" value="Genomic_DNA"/>
</dbReference>
<dbReference type="RefSeq" id="XP_008602395.1">
    <property type="nucleotide sequence ID" value="XM_008604173.1"/>
</dbReference>
<dbReference type="HOGENOM" id="CLU_1532261_0_0_1"/>
<dbReference type="AlphaFoldDB" id="J5J659"/>
<sequence length="175" mass="19371">MSQECASSRWLSPAALASAAPFCPYACLCPQDPGTTPPNSSDERLIGFSSLLNTDRHAVASSPTTKHQRADTGYSAGAGASEFQQCRPVCDHRRHYPGQSQKCLTMHYRHLCLPKLHRLSRAASAESPDHLTERDSVDTPLEWARGRSRPLDVSDILPKEVIFPFWLLASRKPTE</sequence>
<organism evidence="1 2">
    <name type="scientific">Beauveria bassiana (strain ARSEF 2860)</name>
    <name type="common">White muscardine disease fungus</name>
    <name type="synonym">Tritirachium shiotae</name>
    <dbReference type="NCBI Taxonomy" id="655819"/>
    <lineage>
        <taxon>Eukaryota</taxon>
        <taxon>Fungi</taxon>
        <taxon>Dikarya</taxon>
        <taxon>Ascomycota</taxon>
        <taxon>Pezizomycotina</taxon>
        <taxon>Sordariomycetes</taxon>
        <taxon>Hypocreomycetidae</taxon>
        <taxon>Hypocreales</taxon>
        <taxon>Cordycipitaceae</taxon>
        <taxon>Beauveria</taxon>
    </lineage>
</organism>
<evidence type="ECO:0000313" key="1">
    <source>
        <dbReference type="EMBL" id="EJP62028.1"/>
    </source>
</evidence>
<keyword evidence="2" id="KW-1185">Reference proteome</keyword>
<gene>
    <name evidence="1" type="ORF">BBA_09076</name>
</gene>
<accession>J5J659</accession>
<dbReference type="InParanoid" id="J5J659"/>